<dbReference type="Proteomes" id="UP000322619">
    <property type="component" value="Unassembled WGS sequence"/>
</dbReference>
<proteinExistence type="predicted"/>
<sequence length="59" mass="6554">MMMILICGKNRSNKNAIDDQPIPAGVPGLVDFLMALLNNGGRIGDFIHFYKEQLRFSDG</sequence>
<evidence type="ECO:0000313" key="2">
    <source>
        <dbReference type="Proteomes" id="UP000322619"/>
    </source>
</evidence>
<accession>A0A5D0WLQ6</accession>
<evidence type="ECO:0000313" key="1">
    <source>
        <dbReference type="EMBL" id="TYC84751.1"/>
    </source>
</evidence>
<dbReference type="AlphaFoldDB" id="A0A5D0WLQ6"/>
<name>A0A5D0WLQ6_9FIRM</name>
<organism evidence="1 2">
    <name type="scientific">Acetobacterium wieringae</name>
    <dbReference type="NCBI Taxonomy" id="52694"/>
    <lineage>
        <taxon>Bacteria</taxon>
        <taxon>Bacillati</taxon>
        <taxon>Bacillota</taxon>
        <taxon>Clostridia</taxon>
        <taxon>Eubacteriales</taxon>
        <taxon>Eubacteriaceae</taxon>
        <taxon>Acetobacterium</taxon>
    </lineage>
</organism>
<gene>
    <name evidence="1" type="ORF">FXB42_10455</name>
</gene>
<comment type="caution">
    <text evidence="1">The sequence shown here is derived from an EMBL/GenBank/DDBJ whole genome shotgun (WGS) entry which is preliminary data.</text>
</comment>
<dbReference type="EMBL" id="VSLA01000024">
    <property type="protein sequence ID" value="TYC84751.1"/>
    <property type="molecule type" value="Genomic_DNA"/>
</dbReference>
<protein>
    <submittedName>
        <fullName evidence="1">Uncharacterized protein</fullName>
    </submittedName>
</protein>
<reference evidence="1 2" key="1">
    <citation type="submission" date="2019-08" db="EMBL/GenBank/DDBJ databases">
        <title>Isolation and enrichment of carboxydotrophic bacteria from anaerobic sludge for the production of bio-based chemicals from syngas.</title>
        <authorList>
            <person name="Antares A.L."/>
            <person name="Moreira J."/>
            <person name="Diender M."/>
            <person name="Parshina S.N."/>
            <person name="Stams A.J.M."/>
            <person name="Alves M."/>
            <person name="Alves J.I."/>
            <person name="Sousa D.Z."/>
        </authorList>
    </citation>
    <scope>NUCLEOTIDE SEQUENCE [LARGE SCALE GENOMIC DNA]</scope>
    <source>
        <strain evidence="1 2">JM</strain>
    </source>
</reference>